<feature type="compositionally biased region" description="Polar residues" evidence="2">
    <location>
        <begin position="1150"/>
        <end position="1162"/>
    </location>
</feature>
<dbReference type="PANTHER" id="PTHR10663:SF405">
    <property type="entry name" value="ARF GUANINE NUCLEOTIDE EXCHANGE FACTOR SYT1"/>
    <property type="match status" value="1"/>
</dbReference>
<feature type="region of interest" description="Disordered" evidence="2">
    <location>
        <begin position="847"/>
        <end position="888"/>
    </location>
</feature>
<feature type="coiled-coil region" evidence="1">
    <location>
        <begin position="1017"/>
        <end position="1048"/>
    </location>
</feature>
<dbReference type="InterPro" id="IPR011993">
    <property type="entry name" value="PH-like_dom_sf"/>
</dbReference>
<evidence type="ECO:0000313" key="6">
    <source>
        <dbReference type="Proteomes" id="UP000053257"/>
    </source>
</evidence>
<dbReference type="AlphaFoldDB" id="A0A0C3SFG4"/>
<feature type="compositionally biased region" description="Polar residues" evidence="2">
    <location>
        <begin position="1128"/>
        <end position="1137"/>
    </location>
</feature>
<dbReference type="InterPro" id="IPR023394">
    <property type="entry name" value="Sec7_C_sf"/>
</dbReference>
<dbReference type="Gene3D" id="2.30.29.30">
    <property type="entry name" value="Pleckstrin-homology domain (PH domain)/Phosphotyrosine-binding domain (PTB)"/>
    <property type="match status" value="1"/>
</dbReference>
<dbReference type="Pfam" id="PF01369">
    <property type="entry name" value="Sec7"/>
    <property type="match status" value="1"/>
</dbReference>
<sequence length="1263" mass="138198">MSRSSGSHLSEPKDGEVAPTAGQRKLSIATTVRSVSPACANALPESSSQGTAALARAALGLGLPPLMFNSLSDQESPEGGNVVSFATPAPSPERAPGTTLSPSASMGRVKSFQRESDENQGKSYAELSEQRRVRGLSLGPLVGTSDHAAKDKPVDRKPLSRKSSFWSRKRNDSHAPAPIVASPSNGFLGQSTLPSLLPVSPFNMEASISEPSSRRPNALVPPPPSDLRRRHSEKVLSSHTTRESEDQTPSDPPQSPRRRRSKRPTTAGSATSPRAVSTFFPGSIPTEEPVPMGSSAVSRGGLSSANISPTSLRPRSSTNPPFLHRLSINLFGSSPSPSSVVGHVNADTFTRSPSASFSSSSRPSLSRSSPKVSVEIPRPRHDEESPEIYLQRLLEAVSKAEVANVLAATGDDFHAKALRAYLARFDFGHDPLDVALRRLLMDVGLPRETQQIDRVMEAFAERYRQSHPTLFVSEDHPYILAFSLIMLHTDAFNKSNKRKMTKADYIKNTRLPGVAPEVLDCFYDNIVFAPFIFIEDPVDVNGQRGLLLEGATRRLSTLNTLNVSSPGGLNGSGSTLLGKNSKVDPYYLITRNLLDDLRVDIHSYIPLNTPYFYQGTGGPWDDDKLLRAFANANVVEVASESRHMASPWFNLNVGGAPSSAAMMASPAFPILHDVATLKVTKVGPLQRKDEYLEGGRKANPRKWKEWSVLLTGSQLLFSRDPNWAAMVQSRSRINAPSGPTSLSQALLIRPDEMLSLRDAVAVYDHSYTKHANTLRLVMSDGRHYLLQAKDEDEMNEWISCINYAATFKTAGVRMRSMGMSGKDIELTGEAAAVSHLRDIQHQIQPLPSPRIKNWDHRSSPTVESTPWAEHSRFPSEATAEEPVTPPMENSSRLFKATFDQVKAELASGGWRGLDLDTVVTRSGSRPRAYSLESTLQAPTSPTSTNGGLRLSSRSQIIYVKVRDLETKLAVLQSQLDSDMRFVKNVAVLTPFQRATRDRLQLAVQNVAKRIMQIRLDLEKLRCHRDVLIKDLEAEERDWQRTKNMALRAATAKLELEHKRSLPRMTLSTYIVDKPRSPTSPIQECVGEQGPQSAADSFHSAVEFSTDYGFLSNLDNGRRLSVPALDDSPVSTPLTDGSASPYPDSPKPPTLSAQTSVDSTTNSADHDGAPRASHEKFYTAHETAEEQAEEWNKTRAAKRVSLVRLPSDLRMSALFGKHTRNLSQVPSDDSSATTTTIRSPQTGTPSSPFARTNSTVDNVTLSDI</sequence>
<protein>
    <recommendedName>
        <fullName evidence="7">SEC7 domain-containing protein</fullName>
    </recommendedName>
</protein>
<evidence type="ECO:0000259" key="4">
    <source>
        <dbReference type="PROSITE" id="PS50190"/>
    </source>
</evidence>
<feature type="region of interest" description="Disordered" evidence="2">
    <location>
        <begin position="351"/>
        <end position="381"/>
    </location>
</feature>
<feature type="compositionally biased region" description="Low complexity" evidence="2">
    <location>
        <begin position="351"/>
        <end position="370"/>
    </location>
</feature>
<feature type="compositionally biased region" description="Basic and acidic residues" evidence="2">
    <location>
        <begin position="233"/>
        <end position="245"/>
    </location>
</feature>
<dbReference type="HOGENOM" id="CLU_003769_0_0_1"/>
<dbReference type="SMART" id="SM00222">
    <property type="entry name" value="Sec7"/>
    <property type="match status" value="1"/>
</dbReference>
<dbReference type="Pfam" id="PF00169">
    <property type="entry name" value="PH"/>
    <property type="match status" value="1"/>
</dbReference>
<dbReference type="OrthoDB" id="430364at2759"/>
<keyword evidence="1" id="KW-0175">Coiled coil</keyword>
<dbReference type="STRING" id="745531.A0A0C3SFG4"/>
<accession>A0A0C3SFG4</accession>
<feature type="region of interest" description="Disordered" evidence="2">
    <location>
        <begin position="1069"/>
        <end position="1093"/>
    </location>
</feature>
<dbReference type="InterPro" id="IPR035999">
    <property type="entry name" value="Sec7_dom_sf"/>
</dbReference>
<evidence type="ECO:0000256" key="1">
    <source>
        <dbReference type="SAM" id="Coils"/>
    </source>
</evidence>
<gene>
    <name evidence="5" type="ORF">PHLGIDRAFT_124460</name>
</gene>
<organism evidence="5 6">
    <name type="scientific">Phlebiopsis gigantea (strain 11061_1 CR5-6)</name>
    <name type="common">White-rot fungus</name>
    <name type="synonym">Peniophora gigantea</name>
    <dbReference type="NCBI Taxonomy" id="745531"/>
    <lineage>
        <taxon>Eukaryota</taxon>
        <taxon>Fungi</taxon>
        <taxon>Dikarya</taxon>
        <taxon>Basidiomycota</taxon>
        <taxon>Agaricomycotina</taxon>
        <taxon>Agaricomycetes</taxon>
        <taxon>Polyporales</taxon>
        <taxon>Phanerochaetaceae</taxon>
        <taxon>Phlebiopsis</taxon>
    </lineage>
</organism>
<feature type="region of interest" description="Disordered" evidence="2">
    <location>
        <begin position="1219"/>
        <end position="1263"/>
    </location>
</feature>
<dbReference type="GO" id="GO:0032012">
    <property type="term" value="P:regulation of ARF protein signal transduction"/>
    <property type="evidence" value="ECO:0007669"/>
    <property type="project" value="InterPro"/>
</dbReference>
<feature type="region of interest" description="Disordered" evidence="2">
    <location>
        <begin position="65"/>
        <end position="320"/>
    </location>
</feature>
<feature type="region of interest" description="Disordered" evidence="2">
    <location>
        <begin position="1"/>
        <end position="29"/>
    </location>
</feature>
<dbReference type="Gene3D" id="1.10.1000.11">
    <property type="entry name" value="Arf Nucleotide-binding Site Opener,domain 2"/>
    <property type="match status" value="1"/>
</dbReference>
<feature type="compositionally biased region" description="Polar residues" evidence="2">
    <location>
        <begin position="295"/>
        <end position="320"/>
    </location>
</feature>
<feature type="compositionally biased region" description="Polar residues" evidence="2">
    <location>
        <begin position="1220"/>
        <end position="1263"/>
    </location>
</feature>
<proteinExistence type="predicted"/>
<dbReference type="EMBL" id="KN840442">
    <property type="protein sequence ID" value="KIP12040.1"/>
    <property type="molecule type" value="Genomic_DNA"/>
</dbReference>
<feature type="compositionally biased region" description="Basic and acidic residues" evidence="2">
    <location>
        <begin position="147"/>
        <end position="158"/>
    </location>
</feature>
<dbReference type="GO" id="GO:0005085">
    <property type="term" value="F:guanyl-nucleotide exchange factor activity"/>
    <property type="evidence" value="ECO:0007669"/>
    <property type="project" value="InterPro"/>
</dbReference>
<dbReference type="PROSITE" id="PS50190">
    <property type="entry name" value="SEC7"/>
    <property type="match status" value="1"/>
</dbReference>
<dbReference type="SUPFAM" id="SSF48425">
    <property type="entry name" value="Sec7 domain"/>
    <property type="match status" value="1"/>
</dbReference>
<name>A0A0C3SFG4_PHLG1</name>
<feature type="domain" description="SEC7" evidence="4">
    <location>
        <begin position="347"/>
        <end position="529"/>
    </location>
</feature>
<feature type="region of interest" description="Disordered" evidence="2">
    <location>
        <begin position="928"/>
        <end position="947"/>
    </location>
</feature>
<feature type="compositionally biased region" description="Polar residues" evidence="2">
    <location>
        <begin position="931"/>
        <end position="947"/>
    </location>
</feature>
<feature type="domain" description="PH" evidence="3">
    <location>
        <begin position="678"/>
        <end position="806"/>
    </location>
</feature>
<feature type="region of interest" description="Disordered" evidence="2">
    <location>
        <begin position="1121"/>
        <end position="1171"/>
    </location>
</feature>
<dbReference type="PROSITE" id="PS50003">
    <property type="entry name" value="PH_DOMAIN"/>
    <property type="match status" value="1"/>
</dbReference>
<dbReference type="SMART" id="SM00233">
    <property type="entry name" value="PH"/>
    <property type="match status" value="1"/>
</dbReference>
<evidence type="ECO:0000313" key="5">
    <source>
        <dbReference type="EMBL" id="KIP12040.1"/>
    </source>
</evidence>
<reference evidence="5 6" key="1">
    <citation type="journal article" date="2014" name="PLoS Genet.">
        <title>Analysis of the Phlebiopsis gigantea genome, transcriptome and secretome provides insight into its pioneer colonization strategies of wood.</title>
        <authorList>
            <person name="Hori C."/>
            <person name="Ishida T."/>
            <person name="Igarashi K."/>
            <person name="Samejima M."/>
            <person name="Suzuki H."/>
            <person name="Master E."/>
            <person name="Ferreira P."/>
            <person name="Ruiz-Duenas F.J."/>
            <person name="Held B."/>
            <person name="Canessa P."/>
            <person name="Larrondo L.F."/>
            <person name="Schmoll M."/>
            <person name="Druzhinina I.S."/>
            <person name="Kubicek C.P."/>
            <person name="Gaskell J.A."/>
            <person name="Kersten P."/>
            <person name="St John F."/>
            <person name="Glasner J."/>
            <person name="Sabat G."/>
            <person name="Splinter BonDurant S."/>
            <person name="Syed K."/>
            <person name="Yadav J."/>
            <person name="Mgbeahuruike A.C."/>
            <person name="Kovalchuk A."/>
            <person name="Asiegbu F.O."/>
            <person name="Lackner G."/>
            <person name="Hoffmeister D."/>
            <person name="Rencoret J."/>
            <person name="Gutierrez A."/>
            <person name="Sun H."/>
            <person name="Lindquist E."/>
            <person name="Barry K."/>
            <person name="Riley R."/>
            <person name="Grigoriev I.V."/>
            <person name="Henrissat B."/>
            <person name="Kues U."/>
            <person name="Berka R.M."/>
            <person name="Martinez A.T."/>
            <person name="Covert S.F."/>
            <person name="Blanchette R.A."/>
            <person name="Cullen D."/>
        </authorList>
    </citation>
    <scope>NUCLEOTIDE SEQUENCE [LARGE SCALE GENOMIC DNA]</scope>
    <source>
        <strain evidence="5 6">11061_1 CR5-6</strain>
    </source>
</reference>
<feature type="compositionally biased region" description="Polar residues" evidence="2">
    <location>
        <begin position="182"/>
        <end position="194"/>
    </location>
</feature>
<dbReference type="PANTHER" id="PTHR10663">
    <property type="entry name" value="GUANYL-NUCLEOTIDE EXCHANGE FACTOR"/>
    <property type="match status" value="1"/>
</dbReference>
<dbReference type="InterPro" id="IPR001849">
    <property type="entry name" value="PH_domain"/>
</dbReference>
<evidence type="ECO:0000256" key="2">
    <source>
        <dbReference type="SAM" id="MobiDB-lite"/>
    </source>
</evidence>
<evidence type="ECO:0000259" key="3">
    <source>
        <dbReference type="PROSITE" id="PS50003"/>
    </source>
</evidence>
<evidence type="ECO:0008006" key="7">
    <source>
        <dbReference type="Google" id="ProtNLM"/>
    </source>
</evidence>
<dbReference type="Proteomes" id="UP000053257">
    <property type="component" value="Unassembled WGS sequence"/>
</dbReference>
<keyword evidence="6" id="KW-1185">Reference proteome</keyword>
<dbReference type="InterPro" id="IPR000904">
    <property type="entry name" value="Sec7_dom"/>
</dbReference>
<dbReference type="SUPFAM" id="SSF50729">
    <property type="entry name" value="PH domain-like"/>
    <property type="match status" value="1"/>
</dbReference>